<gene>
    <name evidence="12" type="primary">20211258</name>
    <name evidence="11" type="ORF">HELRODRAFT_189402</name>
</gene>
<dbReference type="SUPFAM" id="SSF103473">
    <property type="entry name" value="MFS general substrate transporter"/>
    <property type="match status" value="1"/>
</dbReference>
<dbReference type="InterPro" id="IPR002350">
    <property type="entry name" value="Kazal_dom"/>
</dbReference>
<evidence type="ECO:0000313" key="11">
    <source>
        <dbReference type="EMBL" id="ESN94472.1"/>
    </source>
</evidence>
<comment type="subcellular location">
    <subcellularLocation>
        <location evidence="1 8">Cell membrane</location>
        <topology evidence="1 8">Multi-pass membrane protein</topology>
    </subcellularLocation>
</comment>
<dbReference type="eggNOG" id="KOG3626">
    <property type="taxonomic scope" value="Eukaryota"/>
</dbReference>
<keyword evidence="6 8" id="KW-0472">Membrane</keyword>
<dbReference type="RefSeq" id="XP_009027532.1">
    <property type="nucleotide sequence ID" value="XM_009029284.1"/>
</dbReference>
<reference evidence="12" key="3">
    <citation type="submission" date="2015-06" db="UniProtKB">
        <authorList>
            <consortium name="EnsemblMetazoa"/>
        </authorList>
    </citation>
    <scope>IDENTIFICATION</scope>
</reference>
<dbReference type="PANTHER" id="PTHR11388:SF100">
    <property type="entry name" value="SOLUTE CARRIER ORGANIC ANION TRANSPORTER FAMILY MEMBER 4A1"/>
    <property type="match status" value="1"/>
</dbReference>
<evidence type="ECO:0000256" key="4">
    <source>
        <dbReference type="ARBA" id="ARBA00022692"/>
    </source>
</evidence>
<feature type="compositionally biased region" description="Polar residues" evidence="9">
    <location>
        <begin position="318"/>
        <end position="330"/>
    </location>
</feature>
<evidence type="ECO:0000256" key="9">
    <source>
        <dbReference type="SAM" id="MobiDB-lite"/>
    </source>
</evidence>
<dbReference type="Gene3D" id="1.20.1250.20">
    <property type="entry name" value="MFS general substrate transporter like domains"/>
    <property type="match status" value="2"/>
</dbReference>
<keyword evidence="3" id="KW-1003">Cell membrane</keyword>
<evidence type="ECO:0000256" key="8">
    <source>
        <dbReference type="RuleBase" id="RU362056"/>
    </source>
</evidence>
<feature type="transmembrane region" description="Helical" evidence="8">
    <location>
        <begin position="190"/>
        <end position="212"/>
    </location>
</feature>
<dbReference type="CTD" id="20211258"/>
<evidence type="ECO:0000256" key="1">
    <source>
        <dbReference type="ARBA" id="ARBA00004651"/>
    </source>
</evidence>
<dbReference type="SUPFAM" id="SSF100895">
    <property type="entry name" value="Kazal-type serine protease inhibitors"/>
    <property type="match status" value="1"/>
</dbReference>
<dbReference type="PANTHER" id="PTHR11388">
    <property type="entry name" value="ORGANIC ANION TRANSPORTER"/>
    <property type="match status" value="1"/>
</dbReference>
<feature type="region of interest" description="Disordered" evidence="9">
    <location>
        <begin position="315"/>
        <end position="336"/>
    </location>
</feature>
<dbReference type="InterPro" id="IPR036058">
    <property type="entry name" value="Kazal_dom_sf"/>
</dbReference>
<dbReference type="Pfam" id="PF03137">
    <property type="entry name" value="OATP"/>
    <property type="match status" value="1"/>
</dbReference>
<protein>
    <recommendedName>
        <fullName evidence="8">Solute carrier organic anion transporter family member</fullName>
    </recommendedName>
</protein>
<dbReference type="GO" id="GO:0006811">
    <property type="term" value="P:monoatomic ion transport"/>
    <property type="evidence" value="ECO:0007669"/>
    <property type="project" value="UniProtKB-KW"/>
</dbReference>
<feature type="transmembrane region" description="Helical" evidence="8">
    <location>
        <begin position="426"/>
        <end position="445"/>
    </location>
</feature>
<feature type="transmembrane region" description="Helical" evidence="8">
    <location>
        <begin position="611"/>
        <end position="629"/>
    </location>
</feature>
<keyword evidence="7" id="KW-1015">Disulfide bond</keyword>
<evidence type="ECO:0000256" key="6">
    <source>
        <dbReference type="ARBA" id="ARBA00023136"/>
    </source>
</evidence>
<organism evidence="12 13">
    <name type="scientific">Helobdella robusta</name>
    <name type="common">Californian leech</name>
    <dbReference type="NCBI Taxonomy" id="6412"/>
    <lineage>
        <taxon>Eukaryota</taxon>
        <taxon>Metazoa</taxon>
        <taxon>Spiralia</taxon>
        <taxon>Lophotrochozoa</taxon>
        <taxon>Annelida</taxon>
        <taxon>Clitellata</taxon>
        <taxon>Hirudinea</taxon>
        <taxon>Rhynchobdellida</taxon>
        <taxon>Glossiphoniidae</taxon>
        <taxon>Helobdella</taxon>
    </lineage>
</organism>
<feature type="transmembrane region" description="Helical" evidence="8">
    <location>
        <begin position="570"/>
        <end position="599"/>
    </location>
</feature>
<dbReference type="NCBIfam" id="TIGR00805">
    <property type="entry name" value="oat"/>
    <property type="match status" value="1"/>
</dbReference>
<dbReference type="OMA" id="RHKPRLM"/>
<sequence length="640" mass="70739">MVSKNNVESASANQNGINSENARNINSQSLEYRCCNTRPAILQCINNIKWVVFFFCLAHCLQNATNGLLGVTISTLQKRFGFSSLECSILASAYEMGQVPAVICIILFGQRLHRPLAIGCGMLLVALGCFLQFLPQFFTTPYLPMQQIESEPHFLSSNLSETGRGGLCSSEEQPSDEDCQRDTNEYKGFLFMFLIGRFLVGVGSTPIVTVGLTYINDCTTKEQFALFSGIFNSMSIVGPAAGVLCASLMLGQFVDFYRVDSDVASLGITSDDARWIGNWWMSYLFLMFFCLFCAIPTLGYANDLPGAQEIRKSRVSEAHTTSKPSKSATDPYSKGKVDEEEKSLRIVLSLLCNPTFLLVCVFNFCDMFFVVGFNAFGPKIFENFFHMQPSFAGLLFGAVLLPSGAIGTILGGFLISHFKMTSRMMIRVQLVLSAVVVVTLPIVLVNCSNISFAGVTRPLMSSDDNIQMTGECNRDCHCEGINFQPVCSQSQVQYFSPCHAGCSSKIHNPETNIYEYHKCACISESVGNYLNTSSSYNLTNKQEGTSDNISALVDIEAFGKSCDLHICSKAFIFMPIFAVTVCIVFICFTMNTAIMFRLVTAMAANAVHNKLIMLLLVNYFTVQFVNLMGKKFANCKEHRR</sequence>
<reference evidence="11 13" key="2">
    <citation type="journal article" date="2013" name="Nature">
        <title>Insights into bilaterian evolution from three spiralian genomes.</title>
        <authorList>
            <person name="Simakov O."/>
            <person name="Marletaz F."/>
            <person name="Cho S.J."/>
            <person name="Edsinger-Gonzales E."/>
            <person name="Havlak P."/>
            <person name="Hellsten U."/>
            <person name="Kuo D.H."/>
            <person name="Larsson T."/>
            <person name="Lv J."/>
            <person name="Arendt D."/>
            <person name="Savage R."/>
            <person name="Osoegawa K."/>
            <person name="de Jong P."/>
            <person name="Grimwood J."/>
            <person name="Chapman J.A."/>
            <person name="Shapiro H."/>
            <person name="Aerts A."/>
            <person name="Otillar R.P."/>
            <person name="Terry A.Y."/>
            <person name="Boore J.L."/>
            <person name="Grigoriev I.V."/>
            <person name="Lindberg D.R."/>
            <person name="Seaver E.C."/>
            <person name="Weisblat D.A."/>
            <person name="Putnam N.H."/>
            <person name="Rokhsar D.S."/>
        </authorList>
    </citation>
    <scope>NUCLEOTIDE SEQUENCE</scope>
</reference>
<keyword evidence="4 8" id="KW-0812">Transmembrane</keyword>
<feature type="transmembrane region" description="Helical" evidence="8">
    <location>
        <begin position="50"/>
        <end position="69"/>
    </location>
</feature>
<comment type="similarity">
    <text evidence="2 8">Belongs to the organo anion transporter (TC 2.A.60) family.</text>
</comment>
<reference evidence="13" key="1">
    <citation type="submission" date="2012-12" db="EMBL/GenBank/DDBJ databases">
        <authorList>
            <person name="Hellsten U."/>
            <person name="Grimwood J."/>
            <person name="Chapman J.A."/>
            <person name="Shapiro H."/>
            <person name="Aerts A."/>
            <person name="Otillar R.P."/>
            <person name="Terry A.Y."/>
            <person name="Boore J.L."/>
            <person name="Simakov O."/>
            <person name="Marletaz F."/>
            <person name="Cho S.-J."/>
            <person name="Edsinger-Gonzales E."/>
            <person name="Havlak P."/>
            <person name="Kuo D.-H."/>
            <person name="Larsson T."/>
            <person name="Lv J."/>
            <person name="Arendt D."/>
            <person name="Savage R."/>
            <person name="Osoegawa K."/>
            <person name="de Jong P."/>
            <person name="Lindberg D.R."/>
            <person name="Seaver E.C."/>
            <person name="Weisblat D.A."/>
            <person name="Putnam N.H."/>
            <person name="Grigoriev I.V."/>
            <person name="Rokhsar D.S."/>
        </authorList>
    </citation>
    <scope>NUCLEOTIDE SEQUENCE</scope>
</reference>
<dbReference type="OrthoDB" id="5062115at2759"/>
<feature type="transmembrane region" description="Helical" evidence="8">
    <location>
        <begin position="391"/>
        <end position="414"/>
    </location>
</feature>
<evidence type="ECO:0000259" key="10">
    <source>
        <dbReference type="PROSITE" id="PS51465"/>
    </source>
</evidence>
<keyword evidence="8" id="KW-0406">Ion transport</keyword>
<comment type="caution">
    <text evidence="8">Lacks conserved residue(s) required for the propagation of feature annotation.</text>
</comment>
<dbReference type="PROSITE" id="PS51465">
    <property type="entry name" value="KAZAL_2"/>
    <property type="match status" value="1"/>
</dbReference>
<dbReference type="GO" id="GO:0043252">
    <property type="term" value="P:sodium-independent organic anion transport"/>
    <property type="evidence" value="ECO:0000318"/>
    <property type="project" value="GO_Central"/>
</dbReference>
<accession>T1FR11</accession>
<evidence type="ECO:0000256" key="5">
    <source>
        <dbReference type="ARBA" id="ARBA00022989"/>
    </source>
</evidence>
<dbReference type="GO" id="GO:0016323">
    <property type="term" value="C:basolateral plasma membrane"/>
    <property type="evidence" value="ECO:0000318"/>
    <property type="project" value="GO_Central"/>
</dbReference>
<dbReference type="HOGENOM" id="CLU_008954_1_2_1"/>
<evidence type="ECO:0000256" key="3">
    <source>
        <dbReference type="ARBA" id="ARBA00022475"/>
    </source>
</evidence>
<keyword evidence="13" id="KW-1185">Reference proteome</keyword>
<dbReference type="InParanoid" id="T1FR11"/>
<feature type="transmembrane region" description="Helical" evidence="8">
    <location>
        <begin position="224"/>
        <end position="250"/>
    </location>
</feature>
<feature type="transmembrane region" description="Helical" evidence="8">
    <location>
        <begin position="346"/>
        <end position="371"/>
    </location>
</feature>
<keyword evidence="5 8" id="KW-1133">Transmembrane helix</keyword>
<feature type="domain" description="Kazal-like" evidence="10">
    <location>
        <begin position="466"/>
        <end position="523"/>
    </location>
</feature>
<dbReference type="InterPro" id="IPR004156">
    <property type="entry name" value="OATP"/>
</dbReference>
<dbReference type="KEGG" id="hro:HELRODRAFT_189402"/>
<feature type="transmembrane region" description="Helical" evidence="8">
    <location>
        <begin position="89"/>
        <end position="109"/>
    </location>
</feature>
<proteinExistence type="inferred from homology"/>
<dbReference type="GO" id="GO:0015347">
    <property type="term" value="F:sodium-independent organic anion transmembrane transporter activity"/>
    <property type="evidence" value="ECO:0000318"/>
    <property type="project" value="GO_Central"/>
</dbReference>
<dbReference type="EnsemblMetazoa" id="HelroT189402">
    <property type="protein sequence ID" value="HelroP189402"/>
    <property type="gene ID" value="HelroG189402"/>
</dbReference>
<evidence type="ECO:0000313" key="13">
    <source>
        <dbReference type="Proteomes" id="UP000015101"/>
    </source>
</evidence>
<feature type="transmembrane region" description="Helical" evidence="8">
    <location>
        <begin position="116"/>
        <end position="134"/>
    </location>
</feature>
<name>T1FR11_HELRO</name>
<dbReference type="InterPro" id="IPR036259">
    <property type="entry name" value="MFS_trans_sf"/>
</dbReference>
<keyword evidence="8" id="KW-0813">Transport</keyword>
<evidence type="ECO:0000313" key="12">
    <source>
        <dbReference type="EnsemblMetazoa" id="HelroP189402"/>
    </source>
</evidence>
<evidence type="ECO:0000256" key="2">
    <source>
        <dbReference type="ARBA" id="ARBA00009657"/>
    </source>
</evidence>
<dbReference type="EMBL" id="AMQM01001630">
    <property type="status" value="NOT_ANNOTATED_CDS"/>
    <property type="molecule type" value="Genomic_DNA"/>
</dbReference>
<dbReference type="AlphaFoldDB" id="T1FR11"/>
<dbReference type="GeneID" id="20211258"/>
<dbReference type="Proteomes" id="UP000015101">
    <property type="component" value="Unassembled WGS sequence"/>
</dbReference>
<dbReference type="EMBL" id="KB097571">
    <property type="protein sequence ID" value="ESN94472.1"/>
    <property type="molecule type" value="Genomic_DNA"/>
</dbReference>
<dbReference type="CDD" id="cd17336">
    <property type="entry name" value="MFS_SLCO_OATP"/>
    <property type="match status" value="1"/>
</dbReference>
<feature type="transmembrane region" description="Helical" evidence="8">
    <location>
        <begin position="280"/>
        <end position="301"/>
    </location>
</feature>
<evidence type="ECO:0000256" key="7">
    <source>
        <dbReference type="ARBA" id="ARBA00023157"/>
    </source>
</evidence>